<dbReference type="EMBL" id="CAMXCT030000036">
    <property type="protein sequence ID" value="CAL4760142.1"/>
    <property type="molecule type" value="Genomic_DNA"/>
</dbReference>
<keyword evidence="8" id="KW-1185">Reference proteome</keyword>
<dbReference type="GO" id="GO:0016020">
    <property type="term" value="C:membrane"/>
    <property type="evidence" value="ECO:0007669"/>
    <property type="project" value="UniProtKB-SubCell"/>
</dbReference>
<evidence type="ECO:0000256" key="3">
    <source>
        <dbReference type="ARBA" id="ARBA00022989"/>
    </source>
</evidence>
<evidence type="ECO:0000256" key="4">
    <source>
        <dbReference type="ARBA" id="ARBA00023136"/>
    </source>
</evidence>
<dbReference type="OrthoDB" id="421628at2759"/>
<dbReference type="Proteomes" id="UP001152797">
    <property type="component" value="Unassembled WGS sequence"/>
</dbReference>
<dbReference type="InterPro" id="IPR006694">
    <property type="entry name" value="Fatty_acid_hydroxylase"/>
</dbReference>
<reference evidence="6" key="1">
    <citation type="submission" date="2022-10" db="EMBL/GenBank/DDBJ databases">
        <authorList>
            <person name="Chen Y."/>
            <person name="Dougan E. K."/>
            <person name="Chan C."/>
            <person name="Rhodes N."/>
            <person name="Thang M."/>
        </authorList>
    </citation>
    <scope>NUCLEOTIDE SEQUENCE</scope>
</reference>
<reference evidence="7 8" key="2">
    <citation type="submission" date="2024-05" db="EMBL/GenBank/DDBJ databases">
        <authorList>
            <person name="Chen Y."/>
            <person name="Shah S."/>
            <person name="Dougan E. K."/>
            <person name="Thang M."/>
            <person name="Chan C."/>
        </authorList>
    </citation>
    <scope>NUCLEOTIDE SEQUENCE [LARGE SCALE GENOMIC DNA]</scope>
</reference>
<organism evidence="6">
    <name type="scientific">Cladocopium goreaui</name>
    <dbReference type="NCBI Taxonomy" id="2562237"/>
    <lineage>
        <taxon>Eukaryota</taxon>
        <taxon>Sar</taxon>
        <taxon>Alveolata</taxon>
        <taxon>Dinophyceae</taxon>
        <taxon>Suessiales</taxon>
        <taxon>Symbiodiniaceae</taxon>
        <taxon>Cladocopium</taxon>
    </lineage>
</organism>
<evidence type="ECO:0000259" key="5">
    <source>
        <dbReference type="Pfam" id="PF04116"/>
    </source>
</evidence>
<comment type="subcellular location">
    <subcellularLocation>
        <location evidence="1">Membrane</location>
    </subcellularLocation>
</comment>
<evidence type="ECO:0000256" key="1">
    <source>
        <dbReference type="ARBA" id="ARBA00004370"/>
    </source>
</evidence>
<dbReference type="GO" id="GO:0008610">
    <property type="term" value="P:lipid biosynthetic process"/>
    <property type="evidence" value="ECO:0007669"/>
    <property type="project" value="InterPro"/>
</dbReference>
<protein>
    <submittedName>
        <fullName evidence="7">Fatty acid hydroxylase domain-containing protein</fullName>
    </submittedName>
</protein>
<dbReference type="GO" id="GO:0016491">
    <property type="term" value="F:oxidoreductase activity"/>
    <property type="evidence" value="ECO:0007669"/>
    <property type="project" value="InterPro"/>
</dbReference>
<dbReference type="GO" id="GO:0005506">
    <property type="term" value="F:iron ion binding"/>
    <property type="evidence" value="ECO:0007669"/>
    <property type="project" value="InterPro"/>
</dbReference>
<evidence type="ECO:0000313" key="8">
    <source>
        <dbReference type="Proteomes" id="UP001152797"/>
    </source>
</evidence>
<dbReference type="PANTHER" id="PTHR11863">
    <property type="entry name" value="STEROL DESATURASE"/>
    <property type="match status" value="1"/>
</dbReference>
<name>A0A9P1FFJ4_9DINO</name>
<evidence type="ECO:0000313" key="7">
    <source>
        <dbReference type="EMBL" id="CAL4760142.1"/>
    </source>
</evidence>
<dbReference type="EMBL" id="CAMXCT020000036">
    <property type="protein sequence ID" value="CAL1126205.1"/>
    <property type="molecule type" value="Genomic_DNA"/>
</dbReference>
<evidence type="ECO:0000256" key="2">
    <source>
        <dbReference type="ARBA" id="ARBA00022692"/>
    </source>
</evidence>
<comment type="caution">
    <text evidence="6">The sequence shown here is derived from an EMBL/GenBank/DDBJ whole genome shotgun (WGS) entry which is preliminary data.</text>
</comment>
<proteinExistence type="predicted"/>
<feature type="domain" description="Fatty acid hydroxylase" evidence="5">
    <location>
        <begin position="118"/>
        <end position="256"/>
    </location>
</feature>
<dbReference type="Pfam" id="PF04116">
    <property type="entry name" value="FA_hydroxylase"/>
    <property type="match status" value="1"/>
</dbReference>
<dbReference type="InterPro" id="IPR050307">
    <property type="entry name" value="Sterol_Desaturase_Related"/>
</dbReference>
<sequence>MEKTLRQWLDRDWLCWGLGPYIAVNLGYFGTSALLEGLIWSGTVKHGFIEYGEDSREEALSKQTLPFWTQLRVATWNIMGPMALFNVAVTAVTLPRLIRSGADAALLPTSRRFLEHFVAMELIGDFFLYVGHRILHEWLWDYHKFHHSISTPTPVSTACIDPLDATVQAGLPRLAAAVMTQPHPLTFCAYLMASVAENVLNHSGLDHWFTNLLFLKMLPFRASVAVHDAHHKYSNYPKNAKNFGENFWLWDWAFGSLGKVGEATRHRCETERLAKICR</sequence>
<gene>
    <name evidence="6" type="ORF">C1SCF055_LOCUS1375</name>
</gene>
<evidence type="ECO:0000313" key="6">
    <source>
        <dbReference type="EMBL" id="CAI3972830.1"/>
    </source>
</evidence>
<accession>A0A9P1FFJ4</accession>
<keyword evidence="4" id="KW-0472">Membrane</keyword>
<dbReference type="AlphaFoldDB" id="A0A9P1FFJ4"/>
<dbReference type="EMBL" id="CAMXCT010000036">
    <property type="protein sequence ID" value="CAI3972830.1"/>
    <property type="molecule type" value="Genomic_DNA"/>
</dbReference>
<keyword evidence="2" id="KW-0812">Transmembrane</keyword>
<keyword evidence="3" id="KW-1133">Transmembrane helix</keyword>